<protein>
    <submittedName>
        <fullName evidence="2">Uncharacterized protein</fullName>
    </submittedName>
</protein>
<accession>A0A2T4AI22</accession>
<gene>
    <name evidence="2" type="ORF">M431DRAFT_384533</name>
</gene>
<evidence type="ECO:0000256" key="1">
    <source>
        <dbReference type="SAM" id="MobiDB-lite"/>
    </source>
</evidence>
<dbReference type="AlphaFoldDB" id="A0A2T4AI22"/>
<name>A0A2T4AI22_TRIHA</name>
<sequence length="132" mass="14253">MALGTSPSDVDRHHSIIIPLRIHISVQNIFFFILLPDPALHHAAVLQQLMEVITQVLTTRTSSQPAIQSITEAAPGCTPHRISTGTGSRLSCTGCANGSRGSMRGQRASSDRKTAIASDPCSRLRRSNKRLV</sequence>
<evidence type="ECO:0000313" key="2">
    <source>
        <dbReference type="EMBL" id="PTB56682.1"/>
    </source>
</evidence>
<dbReference type="EMBL" id="KZ679678">
    <property type="protein sequence ID" value="PTB56682.1"/>
    <property type="molecule type" value="Genomic_DNA"/>
</dbReference>
<keyword evidence="3" id="KW-1185">Reference proteome</keyword>
<dbReference type="RefSeq" id="XP_024776359.1">
    <property type="nucleotide sequence ID" value="XM_024914738.1"/>
</dbReference>
<reference evidence="2 3" key="1">
    <citation type="submission" date="2016-07" db="EMBL/GenBank/DDBJ databases">
        <title>Multiple horizontal gene transfer events from other fungi enriched the ability of initially mycotrophic Trichoderma (Ascomycota) to feed on dead plant biomass.</title>
        <authorList>
            <consortium name="DOE Joint Genome Institute"/>
            <person name="Aerts A."/>
            <person name="Atanasova L."/>
            <person name="Chenthamara K."/>
            <person name="Zhang J."/>
            <person name="Grujic M."/>
            <person name="Henrissat B."/>
            <person name="Kuo A."/>
            <person name="Salamov A."/>
            <person name="Lipzen A."/>
            <person name="Labutti K."/>
            <person name="Barry K."/>
            <person name="Miao Y."/>
            <person name="Rahimi M.J."/>
            <person name="Shen Q."/>
            <person name="Grigoriev I.V."/>
            <person name="Kubicek C.P."/>
            <person name="Druzhinina I.S."/>
        </authorList>
    </citation>
    <scope>NUCLEOTIDE SEQUENCE [LARGE SCALE GENOMIC DNA]</scope>
    <source>
        <strain evidence="2 3">CBS 226.95</strain>
    </source>
</reference>
<feature type="region of interest" description="Disordered" evidence="1">
    <location>
        <begin position="96"/>
        <end position="120"/>
    </location>
</feature>
<proteinExistence type="predicted"/>
<dbReference type="Proteomes" id="UP000241690">
    <property type="component" value="Unassembled WGS sequence"/>
</dbReference>
<organism evidence="2 3">
    <name type="scientific">Trichoderma harzianum CBS 226.95</name>
    <dbReference type="NCBI Taxonomy" id="983964"/>
    <lineage>
        <taxon>Eukaryota</taxon>
        <taxon>Fungi</taxon>
        <taxon>Dikarya</taxon>
        <taxon>Ascomycota</taxon>
        <taxon>Pezizomycotina</taxon>
        <taxon>Sordariomycetes</taxon>
        <taxon>Hypocreomycetidae</taxon>
        <taxon>Hypocreales</taxon>
        <taxon>Hypocreaceae</taxon>
        <taxon>Trichoderma</taxon>
    </lineage>
</organism>
<dbReference type="GeneID" id="36623304"/>
<evidence type="ECO:0000313" key="3">
    <source>
        <dbReference type="Proteomes" id="UP000241690"/>
    </source>
</evidence>